<dbReference type="SUPFAM" id="SSF56784">
    <property type="entry name" value="HAD-like"/>
    <property type="match status" value="1"/>
</dbReference>
<dbReference type="InterPro" id="IPR006544">
    <property type="entry name" value="P-type_TPase_V"/>
</dbReference>
<comment type="caution">
    <text evidence="13">The sequence shown here is derived from an EMBL/GenBank/DDBJ whole genome shotgun (WGS) entry which is preliminary data.</text>
</comment>
<evidence type="ECO:0000256" key="1">
    <source>
        <dbReference type="ARBA" id="ARBA00004141"/>
    </source>
</evidence>
<evidence type="ECO:0000256" key="6">
    <source>
        <dbReference type="ARBA" id="ARBA00022840"/>
    </source>
</evidence>
<dbReference type="Gene3D" id="3.40.50.1000">
    <property type="entry name" value="HAD superfamily/HAD-like"/>
    <property type="match status" value="1"/>
</dbReference>
<keyword evidence="3 11" id="KW-0812">Transmembrane</keyword>
<evidence type="ECO:0000313" key="13">
    <source>
        <dbReference type="EMBL" id="KAH7415778.1"/>
    </source>
</evidence>
<comment type="similarity">
    <text evidence="2">Belongs to the cation transport ATPase (P-type) (TC 3.A.3) family. Type V subfamily.</text>
</comment>
<keyword evidence="9 11" id="KW-1133">Transmembrane helix</keyword>
<accession>A0A8T2TFG5</accession>
<comment type="subcellular location">
    <subcellularLocation>
        <location evidence="1">Membrane</location>
        <topology evidence="1">Multi-pass membrane protein</topology>
    </subcellularLocation>
</comment>
<dbReference type="OrthoDB" id="48943at2759"/>
<dbReference type="Gene3D" id="2.70.150.10">
    <property type="entry name" value="Calcium-transporting ATPase, cytoplasmic transduction domain A"/>
    <property type="match status" value="1"/>
</dbReference>
<reference evidence="13" key="1">
    <citation type="submission" date="2021-08" db="EMBL/GenBank/DDBJ databases">
        <title>WGS assembly of Ceratopteris richardii.</title>
        <authorList>
            <person name="Marchant D.B."/>
            <person name="Chen G."/>
            <person name="Jenkins J."/>
            <person name="Shu S."/>
            <person name="Leebens-Mack J."/>
            <person name="Grimwood J."/>
            <person name="Schmutz J."/>
            <person name="Soltis P."/>
            <person name="Soltis D."/>
            <person name="Chen Z.-H."/>
        </authorList>
    </citation>
    <scope>NUCLEOTIDE SEQUENCE</scope>
    <source>
        <strain evidence="13">Whitten #5841</strain>
        <tissue evidence="13">Leaf</tissue>
    </source>
</reference>
<dbReference type="NCBIfam" id="TIGR01494">
    <property type="entry name" value="ATPase_P-type"/>
    <property type="match status" value="2"/>
</dbReference>
<feature type="transmembrane region" description="Helical" evidence="11">
    <location>
        <begin position="342"/>
        <end position="363"/>
    </location>
</feature>
<keyword evidence="7" id="KW-0460">Magnesium</keyword>
<dbReference type="SUPFAM" id="SSF81665">
    <property type="entry name" value="Calcium ATPase, transmembrane domain M"/>
    <property type="match status" value="1"/>
</dbReference>
<keyword evidence="8" id="KW-1278">Translocase</keyword>
<feature type="domain" description="P-type ATPase A" evidence="12">
    <location>
        <begin position="380"/>
        <end position="496"/>
    </location>
</feature>
<dbReference type="GO" id="GO:0016887">
    <property type="term" value="F:ATP hydrolysis activity"/>
    <property type="evidence" value="ECO:0007669"/>
    <property type="project" value="InterPro"/>
</dbReference>
<dbReference type="GO" id="GO:0019829">
    <property type="term" value="F:ATPase-coupled monoatomic cation transmembrane transporter activity"/>
    <property type="evidence" value="ECO:0007669"/>
    <property type="project" value="TreeGrafter"/>
</dbReference>
<evidence type="ECO:0000256" key="5">
    <source>
        <dbReference type="ARBA" id="ARBA00022741"/>
    </source>
</evidence>
<dbReference type="InterPro" id="IPR036412">
    <property type="entry name" value="HAD-like_sf"/>
</dbReference>
<feature type="transmembrane region" description="Helical" evidence="11">
    <location>
        <begin position="112"/>
        <end position="133"/>
    </location>
</feature>
<dbReference type="GO" id="GO:0046872">
    <property type="term" value="F:metal ion binding"/>
    <property type="evidence" value="ECO:0007669"/>
    <property type="project" value="UniProtKB-KW"/>
</dbReference>
<evidence type="ECO:0000256" key="4">
    <source>
        <dbReference type="ARBA" id="ARBA00022723"/>
    </source>
</evidence>
<keyword evidence="10 11" id="KW-0472">Membrane</keyword>
<dbReference type="GO" id="GO:0140358">
    <property type="term" value="F:P-type transmembrane transporter activity"/>
    <property type="evidence" value="ECO:0007669"/>
    <property type="project" value="InterPro"/>
</dbReference>
<keyword evidence="4" id="KW-0479">Metal-binding</keyword>
<feature type="transmembrane region" description="Helical" evidence="11">
    <location>
        <begin position="161"/>
        <end position="182"/>
    </location>
</feature>
<feature type="transmembrane region" description="Helical" evidence="11">
    <location>
        <begin position="27"/>
        <end position="49"/>
    </location>
</feature>
<evidence type="ECO:0000256" key="9">
    <source>
        <dbReference type="ARBA" id="ARBA00022989"/>
    </source>
</evidence>
<dbReference type="Proteomes" id="UP000825935">
    <property type="component" value="Chromosome 14"/>
</dbReference>
<dbReference type="PANTHER" id="PTHR45630:SF11">
    <property type="entry name" value="CATION-TRANSPORTING P-TYPE ATPASE N-TERMINAL DOMAIN-CONTAINING PROTEIN"/>
    <property type="match status" value="1"/>
</dbReference>
<keyword evidence="6" id="KW-0067">ATP-binding</keyword>
<dbReference type="InterPro" id="IPR023299">
    <property type="entry name" value="ATPase_P-typ_cyto_dom_N"/>
</dbReference>
<dbReference type="OMA" id="SGWKDPL"/>
<feature type="transmembrane region" description="Helical" evidence="11">
    <location>
        <begin position="1056"/>
        <end position="1074"/>
    </location>
</feature>
<evidence type="ECO:0000256" key="10">
    <source>
        <dbReference type="ARBA" id="ARBA00023136"/>
    </source>
</evidence>
<evidence type="ECO:0000256" key="3">
    <source>
        <dbReference type="ARBA" id="ARBA00022692"/>
    </source>
</evidence>
<dbReference type="PANTHER" id="PTHR45630">
    <property type="entry name" value="CATION-TRANSPORTING ATPASE-RELATED"/>
    <property type="match status" value="1"/>
</dbReference>
<feature type="transmembrane region" description="Helical" evidence="11">
    <location>
        <begin position="1172"/>
        <end position="1191"/>
    </location>
</feature>
<dbReference type="GO" id="GO:0016020">
    <property type="term" value="C:membrane"/>
    <property type="evidence" value="ECO:0007669"/>
    <property type="project" value="UniProtKB-SubCell"/>
</dbReference>
<dbReference type="InterPro" id="IPR023214">
    <property type="entry name" value="HAD_sf"/>
</dbReference>
<feature type="transmembrane region" description="Helical" evidence="11">
    <location>
        <begin position="545"/>
        <end position="568"/>
    </location>
</feature>
<evidence type="ECO:0000256" key="8">
    <source>
        <dbReference type="ARBA" id="ARBA00022967"/>
    </source>
</evidence>
<dbReference type="Pfam" id="PF00122">
    <property type="entry name" value="E1-E2_ATPase"/>
    <property type="match status" value="1"/>
</dbReference>
<feature type="transmembrane region" description="Helical" evidence="11">
    <location>
        <begin position="1269"/>
        <end position="1297"/>
    </location>
</feature>
<dbReference type="GO" id="GO:0005524">
    <property type="term" value="F:ATP binding"/>
    <property type="evidence" value="ECO:0007669"/>
    <property type="project" value="UniProtKB-KW"/>
</dbReference>
<dbReference type="SUPFAM" id="SSF81653">
    <property type="entry name" value="Calcium ATPase, transduction domain A"/>
    <property type="match status" value="1"/>
</dbReference>
<evidence type="ECO:0000256" key="11">
    <source>
        <dbReference type="SAM" id="Phobius"/>
    </source>
</evidence>
<dbReference type="InterPro" id="IPR018303">
    <property type="entry name" value="ATPase_P-typ_P_site"/>
</dbReference>
<evidence type="ECO:0000256" key="2">
    <source>
        <dbReference type="ARBA" id="ARBA00006000"/>
    </source>
</evidence>
<dbReference type="SUPFAM" id="SSF81660">
    <property type="entry name" value="Metal cation-transporting ATPase, ATP-binding domain N"/>
    <property type="match status" value="1"/>
</dbReference>
<dbReference type="Pfam" id="PF13246">
    <property type="entry name" value="Cation_ATPase"/>
    <property type="match status" value="1"/>
</dbReference>
<sequence length="1309" mass="147966">MGKYPDGPVTCTEDPSCYVLIKSLKNWAPILVFAFWVYSFLIIVTFLIYRKVYTLQKSPKSVIYKEGLIVNGSRDFDGSKNSPYTNEDIRFDMDNLRDLYAVGYTHTAFGEFCYVLCCLISLHWIALFILIFFDTYNQCEVGSIDNLCFYGNHVIFGSYDFNAMVFFVIWWLAAIWFLGWVINRGRVRNWFRMPCTLSEAHVINVCALEQREVLSVNVLFIIKLFRRIQRRIIPPESRGFSETVSVTKTSQGLHFFLFRGERYLIKGNGIHKASIPFGNTYADIHQCESGLSQEEAEQRFAIIGKNEIPFQPDPLLKTACAELSSLFHVYQLIMYLSWFWNSYLFVASLMAVIVCLSAAVTIYTKHKSQVAIAELTRHVTQVDVYRNENWSKIDSRDVVPGDIVKVSDDWLLPCDLIIIRGSCICDESSLTGEAAPVQKYQAPNNTGTYEPEGHGSRHTLFSGTRVLQAGTHQDHDVLAFVTATGMSTSKGKLLAAILYPEQMVFKYDEELPVVVILLLIYALVCFSIALLFLNLTGSETFWVTRWIYCLAIINQVMSPLLPVALEVGQLQAVERLKKRGIFTLNPSRIAIAGKIRIFCFDKTGTLTKEGLDFVGVQGLERQDATLFGPVKVVSKGVEADTLIIHGLATCHAVSKYGTRYVGNEVEVKMFQAVGWQLIEGFNEPDIVFDGNSEKLKIVKRYEFDHTRATMSVVVQDSQGSFFVYCKGSFEKLEQLCSERSLPKDYLKVAQRHALNGCYVLSLGYRSLDSGLTAEEILEMPRDELEMHLEFVSLILFRNEPKADSPAAIEALKEGECIHFPSRGIIPYMMYSEELPPTLYKEHFSPTLYLVRSLRSLLHTLGKLTLIHVRAVMVTGDNAQCGHYIARKCSMVAPQVQIFLGDVDAAGSVFWMPMDGQSDDVPEALNTSKFFHQYQKDLACGLVELAITGKAFNILRTSEWMERLIFSVRIFARFRPEDKVSITKMYRDHGIIVGMCGDGGNDCGALRTAHAGIALSEAEASVVSPFTSKDKSILSSVDLLKEGRGALHTSFACYKFLIMYGLMFSVFKLICYWYGVIVCQMSYVFIDGVAVLTLGYAMTTSHPEHVLGKVRPTSSLLGLLNVASVFGVWFINLMFLIGAICFMERQPQYVRWPARYSHGADWWTLGDNWESTVLFFTMYFQFITSAFIFTFGSSFRKSVFYNWIIMVCYGSLMVLMSVLLLLPPNGFTSLWHVASEQFNSANTSSPVWKLYQDAGGSPSPGMSFQFRLQLWLLILGGLATITIWQKMFAEGAVARYLARKFPSMRPKFHI</sequence>
<dbReference type="InterPro" id="IPR001757">
    <property type="entry name" value="P_typ_ATPase"/>
</dbReference>
<keyword evidence="5" id="KW-0547">Nucleotide-binding</keyword>
<feature type="transmembrane region" description="Helical" evidence="11">
    <location>
        <begin position="1118"/>
        <end position="1142"/>
    </location>
</feature>
<dbReference type="PRINTS" id="PR00119">
    <property type="entry name" value="CATATPASE"/>
</dbReference>
<keyword evidence="14" id="KW-1185">Reference proteome</keyword>
<dbReference type="Gene3D" id="3.40.1110.10">
    <property type="entry name" value="Calcium-transporting ATPase, cytoplasmic domain N"/>
    <property type="match status" value="1"/>
</dbReference>
<gene>
    <name evidence="13" type="ORF">KP509_14G060200</name>
</gene>
<dbReference type="InterPro" id="IPR059000">
    <property type="entry name" value="ATPase_P-type_domA"/>
</dbReference>
<feature type="transmembrane region" description="Helical" evidence="11">
    <location>
        <begin position="511"/>
        <end position="533"/>
    </location>
</feature>
<dbReference type="InterPro" id="IPR008250">
    <property type="entry name" value="ATPase_P-typ_transduc_dom_A_sf"/>
</dbReference>
<dbReference type="EMBL" id="CM035419">
    <property type="protein sequence ID" value="KAH7415778.1"/>
    <property type="molecule type" value="Genomic_DNA"/>
</dbReference>
<organism evidence="13 14">
    <name type="scientific">Ceratopteris richardii</name>
    <name type="common">Triangle waterfern</name>
    <dbReference type="NCBI Taxonomy" id="49495"/>
    <lineage>
        <taxon>Eukaryota</taxon>
        <taxon>Viridiplantae</taxon>
        <taxon>Streptophyta</taxon>
        <taxon>Embryophyta</taxon>
        <taxon>Tracheophyta</taxon>
        <taxon>Polypodiopsida</taxon>
        <taxon>Polypodiidae</taxon>
        <taxon>Polypodiales</taxon>
        <taxon>Pteridineae</taxon>
        <taxon>Pteridaceae</taxon>
        <taxon>Parkerioideae</taxon>
        <taxon>Ceratopteris</taxon>
    </lineage>
</organism>
<dbReference type="InterPro" id="IPR023298">
    <property type="entry name" value="ATPase_P-typ_TM_dom_sf"/>
</dbReference>
<dbReference type="PROSITE" id="PS00154">
    <property type="entry name" value="ATPASE_E1_E2"/>
    <property type="match status" value="1"/>
</dbReference>
<evidence type="ECO:0000259" key="12">
    <source>
        <dbReference type="Pfam" id="PF00122"/>
    </source>
</evidence>
<protein>
    <recommendedName>
        <fullName evidence="12">P-type ATPase A domain-containing protein</fullName>
    </recommendedName>
</protein>
<evidence type="ECO:0000313" key="14">
    <source>
        <dbReference type="Proteomes" id="UP000825935"/>
    </source>
</evidence>
<name>A0A8T2TFG5_CERRI</name>
<proteinExistence type="inferred from homology"/>
<feature type="transmembrane region" description="Helical" evidence="11">
    <location>
        <begin position="1198"/>
        <end position="1221"/>
    </location>
</feature>
<evidence type="ECO:0000256" key="7">
    <source>
        <dbReference type="ARBA" id="ARBA00022842"/>
    </source>
</evidence>